<dbReference type="EMBL" id="JBHSDS010000006">
    <property type="protein sequence ID" value="MFC4358264.1"/>
    <property type="molecule type" value="Genomic_DNA"/>
</dbReference>
<sequence length="192" mass="20474">MLRLDALLVCLLVVLTGCVGPPSSTTDGEDGTSSATATATSTTSPTPTPQPRMRAVTDPQQVDCGDASLAIYGASYTPVFQLMWDRDVVNVGGHYPANRSLLFVVTEGDAVLGVAHWHHDDVAVVDGNAIELDRPLYGDHTIQVTMYEDRDGDAELDPETDVVCTRDGTPVRTDPVTVDFDEAARNDSATPV</sequence>
<protein>
    <submittedName>
        <fullName evidence="2">Uncharacterized protein</fullName>
    </submittedName>
</protein>
<dbReference type="PROSITE" id="PS51257">
    <property type="entry name" value="PROKAR_LIPOPROTEIN"/>
    <property type="match status" value="1"/>
</dbReference>
<feature type="compositionally biased region" description="Low complexity" evidence="1">
    <location>
        <begin position="23"/>
        <end position="45"/>
    </location>
</feature>
<dbReference type="AlphaFoldDB" id="A0ABD5PCR5"/>
<keyword evidence="3" id="KW-1185">Reference proteome</keyword>
<organism evidence="2 3">
    <name type="scientific">Halobium salinum</name>
    <dbReference type="NCBI Taxonomy" id="1364940"/>
    <lineage>
        <taxon>Archaea</taxon>
        <taxon>Methanobacteriati</taxon>
        <taxon>Methanobacteriota</taxon>
        <taxon>Stenosarchaea group</taxon>
        <taxon>Halobacteria</taxon>
        <taxon>Halobacteriales</taxon>
        <taxon>Haloferacaceae</taxon>
        <taxon>Halobium</taxon>
    </lineage>
</organism>
<dbReference type="Proteomes" id="UP001595921">
    <property type="component" value="Unassembled WGS sequence"/>
</dbReference>
<dbReference type="RefSeq" id="WP_267624072.1">
    <property type="nucleotide sequence ID" value="NZ_JAODIW010000008.1"/>
</dbReference>
<comment type="caution">
    <text evidence="2">The sequence shown here is derived from an EMBL/GenBank/DDBJ whole genome shotgun (WGS) entry which is preliminary data.</text>
</comment>
<reference evidence="2 3" key="1">
    <citation type="journal article" date="2019" name="Int. J. Syst. Evol. Microbiol.">
        <title>The Global Catalogue of Microorganisms (GCM) 10K type strain sequencing project: providing services to taxonomists for standard genome sequencing and annotation.</title>
        <authorList>
            <consortium name="The Broad Institute Genomics Platform"/>
            <consortium name="The Broad Institute Genome Sequencing Center for Infectious Disease"/>
            <person name="Wu L."/>
            <person name="Ma J."/>
        </authorList>
    </citation>
    <scope>NUCLEOTIDE SEQUENCE [LARGE SCALE GENOMIC DNA]</scope>
    <source>
        <strain evidence="2 3">CGMCC 1.12553</strain>
    </source>
</reference>
<gene>
    <name evidence="2" type="ORF">ACFO0N_09930</name>
</gene>
<proteinExistence type="predicted"/>
<evidence type="ECO:0000313" key="2">
    <source>
        <dbReference type="EMBL" id="MFC4358264.1"/>
    </source>
</evidence>
<accession>A0ABD5PCR5</accession>
<name>A0ABD5PCR5_9EURY</name>
<evidence type="ECO:0000256" key="1">
    <source>
        <dbReference type="SAM" id="MobiDB-lite"/>
    </source>
</evidence>
<evidence type="ECO:0000313" key="3">
    <source>
        <dbReference type="Proteomes" id="UP001595921"/>
    </source>
</evidence>
<feature type="region of interest" description="Disordered" evidence="1">
    <location>
        <begin position="22"/>
        <end position="56"/>
    </location>
</feature>